<dbReference type="InterPro" id="IPR016633">
    <property type="entry name" value="EarP"/>
</dbReference>
<dbReference type="Proteomes" id="UP000243535">
    <property type="component" value="Unassembled WGS sequence"/>
</dbReference>
<comment type="similarity">
    <text evidence="4">Belongs to the glycosyltransferase 104 family.</text>
</comment>
<dbReference type="Pfam" id="PF10093">
    <property type="entry name" value="EarP"/>
    <property type="match status" value="1"/>
</dbReference>
<reference evidence="9" key="1">
    <citation type="submission" date="2015-08" db="EMBL/GenBank/DDBJ databases">
        <authorList>
            <person name="Varghese N."/>
        </authorList>
    </citation>
    <scope>NUCLEOTIDE SEQUENCE [LARGE SCALE GENOMIC DNA]</scope>
    <source>
        <strain evidence="9">DSM 17901</strain>
    </source>
</reference>
<dbReference type="STRING" id="375574.GCA_001418035_00044"/>
<evidence type="ECO:0000256" key="2">
    <source>
        <dbReference type="ARBA" id="ARBA00022679"/>
    </source>
</evidence>
<evidence type="ECO:0000256" key="1">
    <source>
        <dbReference type="ARBA" id="ARBA00022676"/>
    </source>
</evidence>
<evidence type="ECO:0000256" key="6">
    <source>
        <dbReference type="ARBA" id="ARBA00030025"/>
    </source>
</evidence>
<organism evidence="8 9">
    <name type="scientific">Gulbenkiania indica</name>
    <dbReference type="NCBI Taxonomy" id="375574"/>
    <lineage>
        <taxon>Bacteria</taxon>
        <taxon>Pseudomonadati</taxon>
        <taxon>Pseudomonadota</taxon>
        <taxon>Betaproteobacteria</taxon>
        <taxon>Neisseriales</taxon>
        <taxon>Chromobacteriaceae</taxon>
        <taxon>Gulbenkiania</taxon>
    </lineage>
</organism>
<dbReference type="AlphaFoldDB" id="A0A0K6GS03"/>
<comment type="function">
    <text evidence="3">Protein-arginine rhamnosyltransferase that catalyzes the transfer of a single rhamnose to elongation factor P (EF-P) on 'Lys-32', a modification required for EF-P-dependent rescue of polyproline stalled ribosomes.</text>
</comment>
<evidence type="ECO:0000256" key="3">
    <source>
        <dbReference type="ARBA" id="ARBA00024303"/>
    </source>
</evidence>
<dbReference type="RefSeq" id="WP_055433059.1">
    <property type="nucleotide sequence ID" value="NZ_CYHA01000001.1"/>
</dbReference>
<comment type="catalytic activity">
    <reaction evidence="7">
        <text>dTDP-beta-L-rhamnose + L-arginyl-[protein] = N(omega)-(alpha-L-rhamnosyl)-L-arginyl-[protein] + dTDP + H(+)</text>
        <dbReference type="Rhea" id="RHEA:66692"/>
        <dbReference type="Rhea" id="RHEA-COMP:10532"/>
        <dbReference type="Rhea" id="RHEA-COMP:17096"/>
        <dbReference type="ChEBI" id="CHEBI:15378"/>
        <dbReference type="ChEBI" id="CHEBI:29965"/>
        <dbReference type="ChEBI" id="CHEBI:57510"/>
        <dbReference type="ChEBI" id="CHEBI:58369"/>
        <dbReference type="ChEBI" id="CHEBI:167445"/>
    </reaction>
    <physiologicalReaction direction="left-to-right" evidence="7">
        <dbReference type="Rhea" id="RHEA:66693"/>
    </physiologicalReaction>
</comment>
<sequence length="384" mass="43452">MQPSSWDIFCAVIDNYGDIGVSWRLARQLAHDHDQRVRLWVDDLQSFAHIAPGLDAGRARQRYQSVEVCHWPASEWPMDTQPADVVIEAFGCPLPDSYLAAMAARSRRPVWFNLEYLSAEDWVEDCHDMASPHPQLPLVKHFFFPGFTRRTGGLLCERTLLEERVAWQADAAVQVAFWQGCGVPPQRQAGELRISVFSYETTAFDSWLPLLAAADRPVRLLVPRGKALSEVARVFGQPLPEPGTFWTRGNLTVHTLPLTDQAGYDRLLWSCDLNLVRGEDSFVRAQWAARPFLWHIYPQEEDAHLVKLEAFLTRYERELPQEAAHALTAAMQAWNNGVSMEGAWPALLSALPVLADHARHWPQTVLAHGDLAARLVQSARIRLQ</sequence>
<keyword evidence="9" id="KW-1185">Reference proteome</keyword>
<evidence type="ECO:0000256" key="4">
    <source>
        <dbReference type="ARBA" id="ARBA00024346"/>
    </source>
</evidence>
<evidence type="ECO:0000313" key="9">
    <source>
        <dbReference type="Proteomes" id="UP000243535"/>
    </source>
</evidence>
<keyword evidence="2" id="KW-0808">Transferase</keyword>
<evidence type="ECO:0000256" key="5">
    <source>
        <dbReference type="ARBA" id="ARBA00024416"/>
    </source>
</evidence>
<dbReference type="PIRSF" id="PIRSF015557">
    <property type="entry name" value="UCP015557"/>
    <property type="match status" value="1"/>
</dbReference>
<name>A0A0K6GS03_9NEIS</name>
<gene>
    <name evidence="8" type="ORF">Ga0061063_0244</name>
</gene>
<dbReference type="EMBL" id="CYHA01000001">
    <property type="protein sequence ID" value="CUA81402.1"/>
    <property type="molecule type" value="Genomic_DNA"/>
</dbReference>
<dbReference type="OrthoDB" id="209085at2"/>
<accession>A0A0K6GS03</accession>
<dbReference type="NCBIfam" id="TIGR03837">
    <property type="entry name" value="efp_Arg_rhamno"/>
    <property type="match status" value="1"/>
</dbReference>
<keyword evidence="1" id="KW-0328">Glycosyltransferase</keyword>
<dbReference type="GO" id="GO:0106361">
    <property type="term" value="F:protein-arginine rhamnosyltransferase activity"/>
    <property type="evidence" value="ECO:0007669"/>
    <property type="project" value="InterPro"/>
</dbReference>
<protein>
    <recommendedName>
        <fullName evidence="5">Protein-arginine rhamnosyltransferase</fullName>
    </recommendedName>
    <alternativeName>
        <fullName evidence="6">EF-P arginine rhamnosyltransferase</fullName>
    </alternativeName>
</protein>
<evidence type="ECO:0000313" key="8">
    <source>
        <dbReference type="EMBL" id="CUA81402.1"/>
    </source>
</evidence>
<proteinExistence type="inferred from homology"/>
<evidence type="ECO:0000256" key="7">
    <source>
        <dbReference type="ARBA" id="ARBA00048472"/>
    </source>
</evidence>